<dbReference type="AlphaFoldDB" id="A0A8X6SN98"/>
<dbReference type="Proteomes" id="UP000887159">
    <property type="component" value="Unassembled WGS sequence"/>
</dbReference>
<gene>
    <name evidence="1" type="primary">X975_01402</name>
    <name evidence="1" type="ORF">TNCV_3699841</name>
</gene>
<protein>
    <submittedName>
        <fullName evidence="1">Uncharacterized protein</fullName>
    </submittedName>
</protein>
<name>A0A8X6SN98_TRICX</name>
<accession>A0A8X6SN98</accession>
<keyword evidence="2" id="KW-1185">Reference proteome</keyword>
<organism evidence="1 2">
    <name type="scientific">Trichonephila clavipes</name>
    <name type="common">Golden silk orbweaver</name>
    <name type="synonym">Nephila clavipes</name>
    <dbReference type="NCBI Taxonomy" id="2585209"/>
    <lineage>
        <taxon>Eukaryota</taxon>
        <taxon>Metazoa</taxon>
        <taxon>Ecdysozoa</taxon>
        <taxon>Arthropoda</taxon>
        <taxon>Chelicerata</taxon>
        <taxon>Arachnida</taxon>
        <taxon>Araneae</taxon>
        <taxon>Araneomorphae</taxon>
        <taxon>Entelegynae</taxon>
        <taxon>Araneoidea</taxon>
        <taxon>Nephilidae</taxon>
        <taxon>Trichonephila</taxon>
    </lineage>
</organism>
<evidence type="ECO:0000313" key="2">
    <source>
        <dbReference type="Proteomes" id="UP000887159"/>
    </source>
</evidence>
<sequence>MVFQVRAEYTTLIGKSSVFYAGDLLNETKVDCGLVRDEDLNKALQKFWEVENVEIVQTKNNEANLCEEHFMKTHSKDVEGRYVVKMPLKGDPNCLGNSRGIALKRLNALWIKLEKDPQYLKLYREFMQEYE</sequence>
<dbReference type="EMBL" id="BMAU01021292">
    <property type="protein sequence ID" value="GFY10023.1"/>
    <property type="molecule type" value="Genomic_DNA"/>
</dbReference>
<evidence type="ECO:0000313" key="1">
    <source>
        <dbReference type="EMBL" id="GFY10023.1"/>
    </source>
</evidence>
<reference evidence="1" key="1">
    <citation type="submission" date="2020-08" db="EMBL/GenBank/DDBJ databases">
        <title>Multicomponent nature underlies the extraordinary mechanical properties of spider dragline silk.</title>
        <authorList>
            <person name="Kono N."/>
            <person name="Nakamura H."/>
            <person name="Mori M."/>
            <person name="Yoshida Y."/>
            <person name="Ohtoshi R."/>
            <person name="Malay A.D."/>
            <person name="Moran D.A.P."/>
            <person name="Tomita M."/>
            <person name="Numata K."/>
            <person name="Arakawa K."/>
        </authorList>
    </citation>
    <scope>NUCLEOTIDE SEQUENCE</scope>
</reference>
<comment type="caution">
    <text evidence="1">The sequence shown here is derived from an EMBL/GenBank/DDBJ whole genome shotgun (WGS) entry which is preliminary data.</text>
</comment>
<proteinExistence type="predicted"/>